<protein>
    <submittedName>
        <fullName evidence="3">8-oxoguanine deaminase</fullName>
        <ecNumber evidence="3">3.5.4.32</ecNumber>
    </submittedName>
</protein>
<evidence type="ECO:0000313" key="3">
    <source>
        <dbReference type="EMBL" id="ALO16342.1"/>
    </source>
</evidence>
<dbReference type="PANTHER" id="PTHR43794:SF11">
    <property type="entry name" value="AMIDOHYDROLASE-RELATED DOMAIN-CONTAINING PROTEIN"/>
    <property type="match status" value="1"/>
</dbReference>
<gene>
    <name evidence="3" type="ORF">L21SP5_02719</name>
</gene>
<keyword evidence="1 3" id="KW-0378">Hydrolase</keyword>
<keyword evidence="4" id="KW-1185">Reference proteome</keyword>
<dbReference type="KEGG" id="blq:L21SP5_02719"/>
<proteinExistence type="predicted"/>
<dbReference type="InterPro" id="IPR032466">
    <property type="entry name" value="Metal_Hydrolase"/>
</dbReference>
<dbReference type="GO" id="GO:0102127">
    <property type="term" value="F:8-oxoguanine deaminase activity"/>
    <property type="evidence" value="ECO:0007669"/>
    <property type="project" value="UniProtKB-EC"/>
</dbReference>
<dbReference type="STRING" id="1307839.L21SP5_02719"/>
<dbReference type="Gene3D" id="2.30.40.10">
    <property type="entry name" value="Urease, subunit C, domain 1"/>
    <property type="match status" value="1"/>
</dbReference>
<dbReference type="AlphaFoldDB" id="A0A0S2I1X5"/>
<dbReference type="Pfam" id="PF01979">
    <property type="entry name" value="Amidohydro_1"/>
    <property type="match status" value="1"/>
</dbReference>
<accession>A0A0S2I1X5</accession>
<dbReference type="RefSeq" id="WP_057953725.1">
    <property type="nucleotide sequence ID" value="NZ_CP013118.1"/>
</dbReference>
<dbReference type="InterPro" id="IPR006680">
    <property type="entry name" value="Amidohydro-rel"/>
</dbReference>
<dbReference type="InterPro" id="IPR050287">
    <property type="entry name" value="MTA/SAH_deaminase"/>
</dbReference>
<dbReference type="EMBL" id="CP013118">
    <property type="protein sequence ID" value="ALO16342.1"/>
    <property type="molecule type" value="Genomic_DNA"/>
</dbReference>
<reference evidence="3 4" key="1">
    <citation type="submission" date="2015-11" db="EMBL/GenBank/DDBJ databases">
        <title>Description and complete genome sequence of a novel strain predominating in hypersaline microbial mats and representing a new family of the Bacteriodetes phylum.</title>
        <authorList>
            <person name="Spring S."/>
            <person name="Bunk B."/>
            <person name="Sproer C."/>
            <person name="Klenk H.-P."/>
        </authorList>
    </citation>
    <scope>NUCLEOTIDE SEQUENCE [LARGE SCALE GENOMIC DNA]</scope>
    <source>
        <strain evidence="3 4">L21-Spi-D4</strain>
    </source>
</reference>
<dbReference type="OrthoDB" id="9797498at2"/>
<feature type="domain" description="Amidohydrolase-related" evidence="2">
    <location>
        <begin position="60"/>
        <end position="312"/>
    </location>
</feature>
<organism evidence="3 4">
    <name type="scientific">Salinivirga cyanobacteriivorans</name>
    <dbReference type="NCBI Taxonomy" id="1307839"/>
    <lineage>
        <taxon>Bacteria</taxon>
        <taxon>Pseudomonadati</taxon>
        <taxon>Bacteroidota</taxon>
        <taxon>Bacteroidia</taxon>
        <taxon>Bacteroidales</taxon>
        <taxon>Salinivirgaceae</taxon>
        <taxon>Salinivirga</taxon>
    </lineage>
</organism>
<evidence type="ECO:0000313" key="4">
    <source>
        <dbReference type="Proteomes" id="UP000064893"/>
    </source>
</evidence>
<dbReference type="SUPFAM" id="SSF51338">
    <property type="entry name" value="Composite domain of metallo-dependent hydrolases"/>
    <property type="match status" value="1"/>
</dbReference>
<dbReference type="Gene3D" id="3.20.20.140">
    <property type="entry name" value="Metal-dependent hydrolases"/>
    <property type="match status" value="1"/>
</dbReference>
<dbReference type="SUPFAM" id="SSF51556">
    <property type="entry name" value="Metallo-dependent hydrolases"/>
    <property type="match status" value="1"/>
</dbReference>
<dbReference type="EC" id="3.5.4.32" evidence="3"/>
<evidence type="ECO:0000256" key="1">
    <source>
        <dbReference type="ARBA" id="ARBA00022801"/>
    </source>
</evidence>
<sequence length="422" mass="47103">MILKNATYIDWETLEFKNTHIRLNPGTNARIEFMDKIDEQAGSEIIDCEGKLVTKSFVVGHHHVYSALAKGMPAPRKAPENFREILRYVWWTLDKSLDKDTIEASALASAIACAKSGSTFAIDHHASPNHIDGSLDIITKAFEKVGVSHLLAYEITDRDGMEKAQKGLEENKRHLQKHQGLVGMHASFTVSDETMKKAAKLVQDTNSGLHIHVAEGIYDQTHCSETHGKRVIERLNDHGLLNNSKNLLIHSLHLSEKERELFKESGAWVVENKESNQNNNVGHFNGQGLGENIILGTDGMHSDMLQSAKAAFFAGQGVDNIDFPGAYQRFRNAHRYLAQNNFTGDGENNLVVLDYDGPTALTSENFLGHFIFGLNSNHVQHVISDGKLIVKDKKIQTVNESEVLAFTKEQSLRLWDAMQKQG</sequence>
<dbReference type="PANTHER" id="PTHR43794">
    <property type="entry name" value="AMINOHYDROLASE SSNA-RELATED"/>
    <property type="match status" value="1"/>
</dbReference>
<evidence type="ECO:0000259" key="2">
    <source>
        <dbReference type="Pfam" id="PF01979"/>
    </source>
</evidence>
<name>A0A0S2I1X5_9BACT</name>
<dbReference type="InterPro" id="IPR011059">
    <property type="entry name" value="Metal-dep_hydrolase_composite"/>
</dbReference>
<dbReference type="Proteomes" id="UP000064893">
    <property type="component" value="Chromosome"/>
</dbReference>